<reference evidence="2" key="1">
    <citation type="submission" date="2014-11" db="EMBL/GenBank/DDBJ databases">
        <authorList>
            <person name="Otto D Thomas"/>
            <person name="Naeem Raeece"/>
        </authorList>
    </citation>
    <scope>NUCLEOTIDE SEQUENCE</scope>
</reference>
<evidence type="ECO:0000313" key="2">
    <source>
        <dbReference type="EMBL" id="CEM42381.1"/>
    </source>
</evidence>
<sequence>MILVTPSTLETALEEEEDAHTHENSAAEEAEDACADVQCRSERIYARLYDLQKKGKIAVNSSQLSLQLSVETALALSRLFLPDYTLTLVSVFLGTVLGLASLAFLLLFAVRARLPFSVVCLVTGPYALMFALLGRILWEEQERHTMRLCGGGLVFVSLCLWPIAFWGFSGLCMKCENPLAMWDPRVRVMAGVPSVASGVILLRTVPFGPLAVPTGVMVIWSVADLWRVCAKGVATIRLEGGGAWMVVGLVGYTFLLQAWKGYRGMGGLVWFVLSVFEREAIGVFGFVSSSELAFFVETVGGCALLLSLFCLLPAPVLSFGSRERPVQPVERAVELSVYAGVVQGWVGASVRCGLFASAVCGLVSLVLWTLAWLFETSSASRTLRGVRREERGEGGRAGIRLSDRDCWLVGFLVWNVLLLIMGRDIASQQLSVFGFGTLAGLILGPLGFTLFSLWVLLGTPVDRGRPLSMIPAEAVLVLSIGELVLAVLDKKTGLLLGGLFNLVTYVIHLGQRVFPGSVTFIGTLFVLAVLFMKLPTIVSSIE</sequence>
<feature type="transmembrane region" description="Helical" evidence="1">
    <location>
        <begin position="294"/>
        <end position="314"/>
    </location>
</feature>
<feature type="transmembrane region" description="Helical" evidence="1">
    <location>
        <begin position="150"/>
        <end position="173"/>
    </location>
</feature>
<dbReference type="VEuPathDB" id="CryptoDB:Cvel_26709"/>
<feature type="transmembrane region" description="Helical" evidence="1">
    <location>
        <begin position="265"/>
        <end position="287"/>
    </location>
</feature>
<keyword evidence="1" id="KW-0472">Membrane</keyword>
<accession>A0A0G4HE92</accession>
<feature type="transmembrane region" description="Helical" evidence="1">
    <location>
        <begin position="241"/>
        <end position="259"/>
    </location>
</feature>
<feature type="transmembrane region" description="Helical" evidence="1">
    <location>
        <begin position="518"/>
        <end position="538"/>
    </location>
</feature>
<gene>
    <name evidence="2" type="ORF">Cvel_26709</name>
</gene>
<feature type="transmembrane region" description="Helical" evidence="1">
    <location>
        <begin position="432"/>
        <end position="457"/>
    </location>
</feature>
<feature type="transmembrane region" description="Helical" evidence="1">
    <location>
        <begin position="116"/>
        <end position="138"/>
    </location>
</feature>
<feature type="transmembrane region" description="Helical" evidence="1">
    <location>
        <begin position="354"/>
        <end position="374"/>
    </location>
</feature>
<protein>
    <submittedName>
        <fullName evidence="2">Uncharacterized protein</fullName>
    </submittedName>
</protein>
<feature type="transmembrane region" description="Helical" evidence="1">
    <location>
        <begin position="494"/>
        <end position="511"/>
    </location>
</feature>
<dbReference type="AlphaFoldDB" id="A0A0G4HE92"/>
<keyword evidence="1" id="KW-0812">Transmembrane</keyword>
<name>A0A0G4HE92_9ALVE</name>
<feature type="transmembrane region" description="Helical" evidence="1">
    <location>
        <begin position="210"/>
        <end position="229"/>
    </location>
</feature>
<evidence type="ECO:0000256" key="1">
    <source>
        <dbReference type="SAM" id="Phobius"/>
    </source>
</evidence>
<organism evidence="2">
    <name type="scientific">Chromera velia CCMP2878</name>
    <dbReference type="NCBI Taxonomy" id="1169474"/>
    <lineage>
        <taxon>Eukaryota</taxon>
        <taxon>Sar</taxon>
        <taxon>Alveolata</taxon>
        <taxon>Colpodellida</taxon>
        <taxon>Chromeraceae</taxon>
        <taxon>Chromera</taxon>
    </lineage>
</organism>
<proteinExistence type="predicted"/>
<keyword evidence="1" id="KW-1133">Transmembrane helix</keyword>
<dbReference type="EMBL" id="CDMZ01002439">
    <property type="protein sequence ID" value="CEM42381.1"/>
    <property type="molecule type" value="Genomic_DNA"/>
</dbReference>
<feature type="transmembrane region" description="Helical" evidence="1">
    <location>
        <begin position="406"/>
        <end position="426"/>
    </location>
</feature>
<feature type="transmembrane region" description="Helical" evidence="1">
    <location>
        <begin position="469"/>
        <end position="488"/>
    </location>
</feature>
<feature type="transmembrane region" description="Helical" evidence="1">
    <location>
        <begin position="84"/>
        <end position="109"/>
    </location>
</feature>